<organism evidence="1 2">
    <name type="scientific">Pedobacter africanus</name>
    <dbReference type="NCBI Taxonomy" id="151894"/>
    <lineage>
        <taxon>Bacteria</taxon>
        <taxon>Pseudomonadati</taxon>
        <taxon>Bacteroidota</taxon>
        <taxon>Sphingobacteriia</taxon>
        <taxon>Sphingobacteriales</taxon>
        <taxon>Sphingobacteriaceae</taxon>
        <taxon>Pedobacter</taxon>
    </lineage>
</organism>
<reference evidence="1" key="1">
    <citation type="submission" date="2023-07" db="EMBL/GenBank/DDBJ databases">
        <title>Sorghum-associated microbial communities from plants grown in Nebraska, USA.</title>
        <authorList>
            <person name="Schachtman D."/>
        </authorList>
    </citation>
    <scope>NUCLEOTIDE SEQUENCE</scope>
    <source>
        <strain evidence="1">2697</strain>
    </source>
</reference>
<evidence type="ECO:0000313" key="1">
    <source>
        <dbReference type="EMBL" id="MDR6783319.1"/>
    </source>
</evidence>
<accession>A0ACC6KVQ1</accession>
<comment type="caution">
    <text evidence="1">The sequence shown here is derived from an EMBL/GenBank/DDBJ whole genome shotgun (WGS) entry which is preliminary data.</text>
</comment>
<evidence type="ECO:0000313" key="2">
    <source>
        <dbReference type="Proteomes" id="UP001246858"/>
    </source>
</evidence>
<protein>
    <submittedName>
        <fullName evidence="1">Uncharacterized protein</fullName>
    </submittedName>
</protein>
<dbReference type="Proteomes" id="UP001246858">
    <property type="component" value="Unassembled WGS sequence"/>
</dbReference>
<dbReference type="EMBL" id="JAVDTF010000001">
    <property type="protein sequence ID" value="MDR6783319.1"/>
    <property type="molecule type" value="Genomic_DNA"/>
</dbReference>
<gene>
    <name evidence="1" type="ORF">J2X78_001871</name>
</gene>
<proteinExistence type="predicted"/>
<sequence>MKRSFLTFVLLAIVAVGGVFATQKAPVAQTPLNSYVYYIENDCDKPVICSTEYEGPVCADVYSDVTVYNSPGCLGGHEVTNVLGRLPL</sequence>
<keyword evidence="2" id="KW-1185">Reference proteome</keyword>
<name>A0ACC6KVQ1_9SPHI</name>